<gene>
    <name evidence="2" type="ORF">SAMN06295879_0788</name>
    <name evidence="1" type="ORF">TZ00_00670</name>
</gene>
<name>A0A1T4X913_9MICO</name>
<dbReference type="Proteomes" id="UP000032503">
    <property type="component" value="Unassembled WGS sequence"/>
</dbReference>
<dbReference type="RefSeq" id="WP_044438505.1">
    <property type="nucleotide sequence ID" value="NZ_FUYG01000002.1"/>
</dbReference>
<dbReference type="AlphaFoldDB" id="A0A1T4X913"/>
<evidence type="ECO:0000313" key="4">
    <source>
        <dbReference type="Proteomes" id="UP000189735"/>
    </source>
</evidence>
<dbReference type="EMBL" id="JYFC01000001">
    <property type="protein sequence ID" value="KJC65429.1"/>
    <property type="molecule type" value="Genomic_DNA"/>
</dbReference>
<evidence type="ECO:0000313" key="3">
    <source>
        <dbReference type="Proteomes" id="UP000032503"/>
    </source>
</evidence>
<reference evidence="4" key="3">
    <citation type="submission" date="2017-02" db="EMBL/GenBank/DDBJ databases">
        <authorList>
            <person name="Varghese N."/>
            <person name="Submissions S."/>
        </authorList>
    </citation>
    <scope>NUCLEOTIDE SEQUENCE [LARGE SCALE GENOMIC DNA]</scope>
    <source>
        <strain evidence="4">VKM Ac-2052</strain>
    </source>
</reference>
<organism evidence="2 4">
    <name type="scientific">Agreia bicolorata</name>
    <dbReference type="NCBI Taxonomy" id="110935"/>
    <lineage>
        <taxon>Bacteria</taxon>
        <taxon>Bacillati</taxon>
        <taxon>Actinomycetota</taxon>
        <taxon>Actinomycetes</taxon>
        <taxon>Micrococcales</taxon>
        <taxon>Microbacteriaceae</taxon>
        <taxon>Agreia</taxon>
    </lineage>
</organism>
<accession>A0A1T4X913</accession>
<evidence type="ECO:0000313" key="2">
    <source>
        <dbReference type="EMBL" id="SKA85598.1"/>
    </source>
</evidence>
<reference evidence="2" key="4">
    <citation type="submission" date="2017-02" db="EMBL/GenBank/DDBJ databases">
        <authorList>
            <person name="Peterson S.W."/>
        </authorList>
    </citation>
    <scope>NUCLEOTIDE SEQUENCE [LARGE SCALE GENOMIC DNA]</scope>
    <source>
        <strain evidence="2">VKM Ac-2052</strain>
    </source>
</reference>
<reference evidence="1" key="2">
    <citation type="submission" date="2015-02" db="EMBL/GenBank/DDBJ databases">
        <authorList>
            <person name="Vasilyev I.Y."/>
            <person name="Siniagina M.N."/>
            <person name="Malanin S.Y."/>
            <person name="Boulygina E.A."/>
            <person name="Grygoryeva T.V."/>
            <person name="Yarullina D.R."/>
            <person name="Ilinskaya O.N."/>
        </authorList>
    </citation>
    <scope>NUCLEOTIDE SEQUENCE</scope>
    <source>
        <strain evidence="1">VKM Ac-1804</strain>
    </source>
</reference>
<sequence>MFSSFEIRIPAPIPRALQSPMPASVTYISTYRLLDPETPSLTIGIGIANANYWVIDGELKYRYFSDSDKTLRNCPWDAKTDFDLIAWAQGVFRDGEDYGPSFAVHLQAAQAAYRRGASNYLPVEEGLVTTALIDHPDLGEVQIRDDMVMLFTEWLTDPDEGAKYLTTGHPAHRA</sequence>
<evidence type="ECO:0000313" key="1">
    <source>
        <dbReference type="EMBL" id="KJC65429.1"/>
    </source>
</evidence>
<proteinExistence type="predicted"/>
<reference evidence="1 3" key="1">
    <citation type="journal article" date="2001" name="Int. J. Syst. Evol. Microbiol.">
        <title>Agreia bicolorata gen. nov., sp. nov., to accommodate actinobacteria isolated from narrow reed grass infected by the nematode Heteroanguina graminophila.</title>
        <authorList>
            <person name="Evtushenko L.I."/>
            <person name="Dorofeeva L.V."/>
            <person name="Dobrovolskaya T.G."/>
            <person name="Streshinskaya G.M."/>
            <person name="Subbotin S.A."/>
            <person name="Tiedje J.M."/>
        </authorList>
    </citation>
    <scope>NUCLEOTIDE SEQUENCE [LARGE SCALE GENOMIC DNA]</scope>
    <source>
        <strain evidence="1 3">VKM Ac-1804</strain>
    </source>
</reference>
<dbReference type="EMBL" id="FUYG01000002">
    <property type="protein sequence ID" value="SKA85598.1"/>
    <property type="molecule type" value="Genomic_DNA"/>
</dbReference>
<keyword evidence="3" id="KW-1185">Reference proteome</keyword>
<dbReference type="Proteomes" id="UP000189735">
    <property type="component" value="Unassembled WGS sequence"/>
</dbReference>
<protein>
    <submittedName>
        <fullName evidence="2">Uncharacterized protein</fullName>
    </submittedName>
</protein>